<dbReference type="GO" id="GO:0016491">
    <property type="term" value="F:oxidoreductase activity"/>
    <property type="evidence" value="ECO:0007669"/>
    <property type="project" value="InterPro"/>
</dbReference>
<evidence type="ECO:0000259" key="2">
    <source>
        <dbReference type="PROSITE" id="PS51384"/>
    </source>
</evidence>
<dbReference type="InterPro" id="IPR039374">
    <property type="entry name" value="SIP_fam"/>
</dbReference>
<dbReference type="EMBL" id="JAGQFT020000009">
    <property type="protein sequence ID" value="MBS7458259.1"/>
    <property type="molecule type" value="Genomic_DNA"/>
</dbReference>
<comment type="similarity">
    <text evidence="1">Belongs to the SIP oxidoreductase family.</text>
</comment>
<dbReference type="InterPro" id="IPR013113">
    <property type="entry name" value="SIP_FAD-bd"/>
</dbReference>
<dbReference type="Pfam" id="PF08021">
    <property type="entry name" value="FAD_binding_9"/>
    <property type="match status" value="1"/>
</dbReference>
<dbReference type="PANTHER" id="PTHR30157:SF0">
    <property type="entry name" value="NADPH-DEPENDENT FERRIC-CHELATE REDUCTASE"/>
    <property type="match status" value="1"/>
</dbReference>
<reference evidence="3 4" key="1">
    <citation type="journal article" date="2021" name="Microbiol. Resour. Announc.">
        <title>Draft Genome Sequence of Coralloluteibacterium stylophorae LMG 29479T.</title>
        <authorList>
            <person name="Karlyshev A.V."/>
            <person name="Kudryashova E.B."/>
            <person name="Ariskina E.V."/>
            <person name="Conroy A.P."/>
            <person name="Abidueva E.Y."/>
        </authorList>
    </citation>
    <scope>NUCLEOTIDE SEQUENCE [LARGE SCALE GENOMIC DNA]</scope>
    <source>
        <strain evidence="3 4">LMG 29479</strain>
    </source>
</reference>
<dbReference type="InterPro" id="IPR007037">
    <property type="entry name" value="SIP_rossman_dom"/>
</dbReference>
<dbReference type="PROSITE" id="PS51384">
    <property type="entry name" value="FAD_FR"/>
    <property type="match status" value="1"/>
</dbReference>
<dbReference type="CDD" id="cd06193">
    <property type="entry name" value="siderophore_interacting"/>
    <property type="match status" value="1"/>
</dbReference>
<sequence length="258" mass="28082">MPHHDNRTLRHATVLRRLEVRESVALTPHMRRIVLGGAELEGFHSASPDDHVKLFLPNAEGELVLPTLTPEGPRFAEGALPSPARDYTPRRHDPAAGTLTVDFVLHGDGPAAAWAERARPGDAIAVGGPRASFVVADDFDAYRILGDETALPAIGRWLEELPPGRRAQVFVEIPGDADRQDLASRGDVAITWLPRDGAPAHAEGRLEQALRTAAPIAGDVFHWIACESRRARAMRKALEEAGVPGDWIRATGYWKHAA</sequence>
<dbReference type="SUPFAM" id="SSF63380">
    <property type="entry name" value="Riboflavin synthase domain-like"/>
    <property type="match status" value="1"/>
</dbReference>
<keyword evidence="4" id="KW-1185">Reference proteome</keyword>
<evidence type="ECO:0000313" key="3">
    <source>
        <dbReference type="EMBL" id="MBS7458259.1"/>
    </source>
</evidence>
<comment type="caution">
    <text evidence="3">The sequence shown here is derived from an EMBL/GenBank/DDBJ whole genome shotgun (WGS) entry which is preliminary data.</text>
</comment>
<dbReference type="Gene3D" id="3.40.50.80">
    <property type="entry name" value="Nucleotide-binding domain of ferredoxin-NADP reductase (FNR) module"/>
    <property type="match status" value="1"/>
</dbReference>
<gene>
    <name evidence="3" type="ORF">KB893_014055</name>
</gene>
<dbReference type="Pfam" id="PF04954">
    <property type="entry name" value="SIP"/>
    <property type="match status" value="1"/>
</dbReference>
<protein>
    <submittedName>
        <fullName evidence="3">Siderophore-interacting protein</fullName>
    </submittedName>
</protein>
<dbReference type="Proteomes" id="UP000675747">
    <property type="component" value="Unassembled WGS sequence"/>
</dbReference>
<feature type="domain" description="FAD-binding FR-type" evidence="2">
    <location>
        <begin position="7"/>
        <end position="136"/>
    </location>
</feature>
<accession>A0AAP2CDF7</accession>
<organism evidence="3 4">
    <name type="scientific">Coralloluteibacterium stylophorae</name>
    <dbReference type="NCBI Taxonomy" id="1776034"/>
    <lineage>
        <taxon>Bacteria</taxon>
        <taxon>Pseudomonadati</taxon>
        <taxon>Pseudomonadota</taxon>
        <taxon>Gammaproteobacteria</taxon>
        <taxon>Lysobacterales</taxon>
        <taxon>Lysobacteraceae</taxon>
        <taxon>Coralloluteibacterium</taxon>
    </lineage>
</organism>
<dbReference type="InterPro" id="IPR017938">
    <property type="entry name" value="Riboflavin_synthase-like_b-brl"/>
</dbReference>
<dbReference type="AlphaFoldDB" id="A0AAP2CDF7"/>
<dbReference type="RefSeq" id="WP_213173800.1">
    <property type="nucleotide sequence ID" value="NZ_JAGQFT020000009.1"/>
</dbReference>
<dbReference type="PANTHER" id="PTHR30157">
    <property type="entry name" value="FERRIC REDUCTASE, NADPH-DEPENDENT"/>
    <property type="match status" value="1"/>
</dbReference>
<name>A0AAP2CDF7_9GAMM</name>
<evidence type="ECO:0000256" key="1">
    <source>
        <dbReference type="ARBA" id="ARBA00035644"/>
    </source>
</evidence>
<dbReference type="Gene3D" id="2.40.30.10">
    <property type="entry name" value="Translation factors"/>
    <property type="match status" value="1"/>
</dbReference>
<dbReference type="InterPro" id="IPR017927">
    <property type="entry name" value="FAD-bd_FR_type"/>
</dbReference>
<dbReference type="InterPro" id="IPR039261">
    <property type="entry name" value="FNR_nucleotide-bd"/>
</dbReference>
<proteinExistence type="inferred from homology"/>
<evidence type="ECO:0000313" key="4">
    <source>
        <dbReference type="Proteomes" id="UP000675747"/>
    </source>
</evidence>